<evidence type="ECO:0000256" key="1">
    <source>
        <dbReference type="SAM" id="MobiDB-lite"/>
    </source>
</evidence>
<proteinExistence type="predicted"/>
<reference evidence="3 4" key="1">
    <citation type="journal article" date="2014" name="Genome Announc.">
        <title>Draft genome sequence of the pathogenic fungus Scedosporium apiospermum.</title>
        <authorList>
            <person name="Vandeputte P."/>
            <person name="Ghamrawi S."/>
            <person name="Rechenmann M."/>
            <person name="Iltis A."/>
            <person name="Giraud S."/>
            <person name="Fleury M."/>
            <person name="Thornton C."/>
            <person name="Delhaes L."/>
            <person name="Meyer W."/>
            <person name="Papon N."/>
            <person name="Bouchara J.P."/>
        </authorList>
    </citation>
    <scope>NUCLEOTIDE SEQUENCE [LARGE SCALE GENOMIC DNA]</scope>
    <source>
        <strain evidence="3 4">IHEM 14462</strain>
    </source>
</reference>
<evidence type="ECO:0000313" key="3">
    <source>
        <dbReference type="EMBL" id="KEZ39782.1"/>
    </source>
</evidence>
<protein>
    <recommendedName>
        <fullName evidence="5">LPXTG-domain-containing protein</fullName>
    </recommendedName>
</protein>
<sequence length="299" mass="32062">MATTPTEIVVSGTSVTLLPLPTPWPQPPECSTFMYRQLEGTLLAWDPVYGISFADAARTCFPPQVTSWRFQQATGTVFTALGPTFACPEAYKPVQTLLVEENIQEIFCCPTSYRLLVAQPISPEFPSQCISTATRGQILIFLNFGLVSPSEITAATTVSTVAEDRVTIFAGPVNGFNVGSQVTSTGGQDDTNTSIPEPAGEAPSELSKETPGSGPSLGLSVGVSIGTVLGLILVGLGAWLFWRKRRRRHATKQIPSGESWNSSAVMPVATGQEIQWTGWTPKAELPDQSQKVHELYGNG</sequence>
<keyword evidence="2" id="KW-1133">Transmembrane helix</keyword>
<dbReference type="OMA" id="TTWWEQG"/>
<dbReference type="HOGENOM" id="CLU_070840_0_0_1"/>
<feature type="transmembrane region" description="Helical" evidence="2">
    <location>
        <begin position="217"/>
        <end position="242"/>
    </location>
</feature>
<accession>A0A084FXH0</accession>
<evidence type="ECO:0000256" key="2">
    <source>
        <dbReference type="SAM" id="Phobius"/>
    </source>
</evidence>
<dbReference type="OrthoDB" id="4497263at2759"/>
<dbReference type="Proteomes" id="UP000028545">
    <property type="component" value="Unassembled WGS sequence"/>
</dbReference>
<evidence type="ECO:0008006" key="5">
    <source>
        <dbReference type="Google" id="ProtNLM"/>
    </source>
</evidence>
<keyword evidence="4" id="KW-1185">Reference proteome</keyword>
<dbReference type="RefSeq" id="XP_016639581.1">
    <property type="nucleotide sequence ID" value="XM_016791071.1"/>
</dbReference>
<dbReference type="GeneID" id="27728826"/>
<feature type="compositionally biased region" description="Polar residues" evidence="1">
    <location>
        <begin position="180"/>
        <end position="195"/>
    </location>
</feature>
<keyword evidence="2" id="KW-0472">Membrane</keyword>
<dbReference type="NCBIfam" id="TIGR01167">
    <property type="entry name" value="LPXTG_anchor"/>
    <property type="match status" value="1"/>
</dbReference>
<dbReference type="AlphaFoldDB" id="A0A084FXH0"/>
<dbReference type="CDD" id="cd12087">
    <property type="entry name" value="TM_EGFR-like"/>
    <property type="match status" value="1"/>
</dbReference>
<feature type="region of interest" description="Disordered" evidence="1">
    <location>
        <begin position="180"/>
        <end position="213"/>
    </location>
</feature>
<dbReference type="KEGG" id="sapo:SAPIO_CDS9754"/>
<comment type="caution">
    <text evidence="3">The sequence shown here is derived from an EMBL/GenBank/DDBJ whole genome shotgun (WGS) entry which is preliminary data.</text>
</comment>
<dbReference type="VEuPathDB" id="FungiDB:SAPIO_CDS9754"/>
<evidence type="ECO:0000313" key="4">
    <source>
        <dbReference type="Proteomes" id="UP000028545"/>
    </source>
</evidence>
<dbReference type="EMBL" id="JOWA01000143">
    <property type="protein sequence ID" value="KEZ39782.1"/>
    <property type="molecule type" value="Genomic_DNA"/>
</dbReference>
<name>A0A084FXH0_PSEDA</name>
<gene>
    <name evidence="3" type="ORF">SAPIO_CDS9754</name>
</gene>
<organism evidence="3 4">
    <name type="scientific">Pseudallescheria apiosperma</name>
    <name type="common">Scedosporium apiospermum</name>
    <dbReference type="NCBI Taxonomy" id="563466"/>
    <lineage>
        <taxon>Eukaryota</taxon>
        <taxon>Fungi</taxon>
        <taxon>Dikarya</taxon>
        <taxon>Ascomycota</taxon>
        <taxon>Pezizomycotina</taxon>
        <taxon>Sordariomycetes</taxon>
        <taxon>Hypocreomycetidae</taxon>
        <taxon>Microascales</taxon>
        <taxon>Microascaceae</taxon>
        <taxon>Scedosporium</taxon>
    </lineage>
</organism>
<keyword evidence="2" id="KW-0812">Transmembrane</keyword>